<dbReference type="RefSeq" id="WP_139368708.1">
    <property type="nucleotide sequence ID" value="NZ_FUYG01000005.1"/>
</dbReference>
<organism evidence="3 4">
    <name type="scientific">Agreia bicolorata</name>
    <dbReference type="NCBI Taxonomy" id="110935"/>
    <lineage>
        <taxon>Bacteria</taxon>
        <taxon>Bacillati</taxon>
        <taxon>Actinomycetota</taxon>
        <taxon>Actinomycetes</taxon>
        <taxon>Micrococcales</taxon>
        <taxon>Microbacteriaceae</taxon>
        <taxon>Agreia</taxon>
    </lineage>
</organism>
<sequence>MTNEPAVTTHADPMTGPSEEALATGPVAKRDPHFVLGVVGFALSLIAVLNIVGLTLSIIAFVKSKRAGFTNGFALAGIIIAGLGVLFIVIIAAVAVPALIDAAQTCARLGNGVHELNGATYTCTPSSFNVHRGF</sequence>
<evidence type="ECO:0000256" key="2">
    <source>
        <dbReference type="SAM" id="Phobius"/>
    </source>
</evidence>
<evidence type="ECO:0008006" key="5">
    <source>
        <dbReference type="Google" id="ProtNLM"/>
    </source>
</evidence>
<name>A0A1T4Y5E9_9MICO</name>
<evidence type="ECO:0000256" key="1">
    <source>
        <dbReference type="SAM" id="MobiDB-lite"/>
    </source>
</evidence>
<feature type="transmembrane region" description="Helical" evidence="2">
    <location>
        <begin position="34"/>
        <end position="61"/>
    </location>
</feature>
<protein>
    <recommendedName>
        <fullName evidence="5">DUF4190 domain-containing protein</fullName>
    </recommendedName>
</protein>
<dbReference type="EMBL" id="FUYG01000005">
    <property type="protein sequence ID" value="SKA96541.1"/>
    <property type="molecule type" value="Genomic_DNA"/>
</dbReference>
<evidence type="ECO:0000313" key="4">
    <source>
        <dbReference type="Proteomes" id="UP000189735"/>
    </source>
</evidence>
<keyword evidence="2" id="KW-0472">Membrane</keyword>
<reference evidence="4" key="1">
    <citation type="submission" date="2017-02" db="EMBL/GenBank/DDBJ databases">
        <authorList>
            <person name="Varghese N."/>
            <person name="Submissions S."/>
        </authorList>
    </citation>
    <scope>NUCLEOTIDE SEQUENCE [LARGE SCALE GENOMIC DNA]</scope>
    <source>
        <strain evidence="4">VKM Ac-2052</strain>
    </source>
</reference>
<dbReference type="AlphaFoldDB" id="A0A1T4Y5E9"/>
<keyword evidence="2" id="KW-0812">Transmembrane</keyword>
<evidence type="ECO:0000313" key="3">
    <source>
        <dbReference type="EMBL" id="SKA96541.1"/>
    </source>
</evidence>
<dbReference type="Proteomes" id="UP000189735">
    <property type="component" value="Unassembled WGS sequence"/>
</dbReference>
<accession>A0A1T4Y5E9</accession>
<feature type="transmembrane region" description="Helical" evidence="2">
    <location>
        <begin position="73"/>
        <end position="100"/>
    </location>
</feature>
<proteinExistence type="predicted"/>
<gene>
    <name evidence="3" type="ORF">SAMN06295879_2264</name>
</gene>
<feature type="region of interest" description="Disordered" evidence="1">
    <location>
        <begin position="1"/>
        <end position="22"/>
    </location>
</feature>
<keyword evidence="2" id="KW-1133">Transmembrane helix</keyword>